<evidence type="ECO:0000256" key="1">
    <source>
        <dbReference type="ARBA" id="ARBA00006484"/>
    </source>
</evidence>
<dbReference type="NCBIfam" id="NF006509">
    <property type="entry name" value="PRK08945.1"/>
    <property type="match status" value="1"/>
</dbReference>
<gene>
    <name evidence="3" type="ORF">GCM10011501_03000</name>
</gene>
<reference evidence="4" key="1">
    <citation type="journal article" date="2019" name="Int. J. Syst. Evol. Microbiol.">
        <title>The Global Catalogue of Microorganisms (GCM) 10K type strain sequencing project: providing services to taxonomists for standard genome sequencing and annotation.</title>
        <authorList>
            <consortium name="The Broad Institute Genomics Platform"/>
            <consortium name="The Broad Institute Genome Sequencing Center for Infectious Disease"/>
            <person name="Wu L."/>
            <person name="Ma J."/>
        </authorList>
    </citation>
    <scope>NUCLEOTIDE SEQUENCE [LARGE SCALE GENOMIC DNA]</scope>
    <source>
        <strain evidence="4">CGMCC 1.15922</strain>
    </source>
</reference>
<keyword evidence="4" id="KW-1185">Reference proteome</keyword>
<comment type="similarity">
    <text evidence="1">Belongs to the short-chain dehydrogenases/reductases (SDR) family.</text>
</comment>
<dbReference type="InterPro" id="IPR020904">
    <property type="entry name" value="Sc_DH/Rdtase_CS"/>
</dbReference>
<protein>
    <submittedName>
        <fullName evidence="3">YciK family oxidoreductase</fullName>
    </submittedName>
</protein>
<accession>A0ABQ3IC41</accession>
<dbReference type="Gene3D" id="3.40.50.720">
    <property type="entry name" value="NAD(P)-binding Rossmann-like Domain"/>
    <property type="match status" value="1"/>
</dbReference>
<dbReference type="InterPro" id="IPR036291">
    <property type="entry name" value="NAD(P)-bd_dom_sf"/>
</dbReference>
<dbReference type="RefSeq" id="WP_189376312.1">
    <property type="nucleotide sequence ID" value="NZ_BNAH01000001.1"/>
</dbReference>
<dbReference type="PRINTS" id="PR00081">
    <property type="entry name" value="GDHRDH"/>
</dbReference>
<dbReference type="PANTHER" id="PTHR42901:SF1">
    <property type="entry name" value="ALCOHOL DEHYDROGENASE"/>
    <property type="match status" value="1"/>
</dbReference>
<evidence type="ECO:0000313" key="3">
    <source>
        <dbReference type="EMBL" id="GHE78561.1"/>
    </source>
</evidence>
<comment type="caution">
    <text evidence="3">The sequence shown here is derived from an EMBL/GenBank/DDBJ whole genome shotgun (WGS) entry which is preliminary data.</text>
</comment>
<evidence type="ECO:0000256" key="2">
    <source>
        <dbReference type="ARBA" id="ARBA00023002"/>
    </source>
</evidence>
<proteinExistence type="inferred from homology"/>
<dbReference type="SUPFAM" id="SSF51735">
    <property type="entry name" value="NAD(P)-binding Rossmann-fold domains"/>
    <property type="match status" value="1"/>
</dbReference>
<organism evidence="3 4">
    <name type="scientific">Thalassotalea profundi</name>
    <dbReference type="NCBI Taxonomy" id="2036687"/>
    <lineage>
        <taxon>Bacteria</taxon>
        <taxon>Pseudomonadati</taxon>
        <taxon>Pseudomonadota</taxon>
        <taxon>Gammaproteobacteria</taxon>
        <taxon>Alteromonadales</taxon>
        <taxon>Colwelliaceae</taxon>
        <taxon>Thalassotalea</taxon>
    </lineage>
</organism>
<sequence>MFNYSISTNCLAQKTILVTGAGDGIGRVAALTYAKLGATVILLGKTVKKLETVYDEIVAQGSPEPAIIPLDLKGASKQNYIDMSATIADQFGQLDGALLNASMLGELTPFSQIHEQIWQDVMQVNCTSQFLLAQALIPTLSKSKNASLIFTTSTVGHKGRAFWGPYSVSKFAIEGMMQVIADEYENSPIRTNAINPGATRTKMRASAYPAEESKNLPTPEEIMPLYVYLMANDSLHVNGEVLNAQ</sequence>
<dbReference type="Proteomes" id="UP000626370">
    <property type="component" value="Unassembled WGS sequence"/>
</dbReference>
<keyword evidence="2" id="KW-0560">Oxidoreductase</keyword>
<name>A0ABQ3IC41_9GAMM</name>
<evidence type="ECO:0000313" key="4">
    <source>
        <dbReference type="Proteomes" id="UP000626370"/>
    </source>
</evidence>
<dbReference type="PROSITE" id="PS00061">
    <property type="entry name" value="ADH_SHORT"/>
    <property type="match status" value="1"/>
</dbReference>
<dbReference type="EMBL" id="BNAH01000001">
    <property type="protein sequence ID" value="GHE78561.1"/>
    <property type="molecule type" value="Genomic_DNA"/>
</dbReference>
<dbReference type="PANTHER" id="PTHR42901">
    <property type="entry name" value="ALCOHOL DEHYDROGENASE"/>
    <property type="match status" value="1"/>
</dbReference>
<dbReference type="InterPro" id="IPR002347">
    <property type="entry name" value="SDR_fam"/>
</dbReference>
<dbReference type="Pfam" id="PF00106">
    <property type="entry name" value="adh_short"/>
    <property type="match status" value="1"/>
</dbReference>